<gene>
    <name evidence="2" type="ORF">D1970_19000</name>
</gene>
<dbReference type="Pfam" id="PF06889">
    <property type="entry name" value="DUF1266"/>
    <property type="match status" value="1"/>
</dbReference>
<evidence type="ECO:0000259" key="1">
    <source>
        <dbReference type="Pfam" id="PF06889"/>
    </source>
</evidence>
<feature type="domain" description="DUF1266" evidence="1">
    <location>
        <begin position="52"/>
        <end position="214"/>
    </location>
</feature>
<name>A0A398B443_9BACI</name>
<dbReference type="AlphaFoldDB" id="A0A398B443"/>
<accession>A0A398B443</accession>
<sequence length="221" mass="25533">MVFQVKKRKAEQYINLLASLCFTGEGAFSEMMKYRHPNMKKSYALENLAESEITDSESAAHSLYSFLAAEYNEEFHRMRNILLTLAEAERTQYIKAIQDEEEAYKYSIVRLYMNRLPVMSIAAYDYSVCIMRSQEATAAGYISKEESTEFQIQAARKSQETFSNWSEYIVSYTAGVQFGSINTKEDAMEYMAHQEDSITKLLTARHSPLLTVDWNTDLSHY</sequence>
<dbReference type="InterPro" id="IPR009677">
    <property type="entry name" value="DUF1266"/>
</dbReference>
<dbReference type="Proteomes" id="UP000265816">
    <property type="component" value="Unassembled WGS sequence"/>
</dbReference>
<dbReference type="EMBL" id="QWVT01000037">
    <property type="protein sequence ID" value="RID82493.1"/>
    <property type="molecule type" value="Genomic_DNA"/>
</dbReference>
<reference evidence="2 3" key="1">
    <citation type="submission" date="2018-08" db="EMBL/GenBank/DDBJ databases">
        <title>Bacillus jemisoniae sp. nov., Bacillus chryseoplanitiae sp. nov., Bacillus resnikiae sp. nov., and Bacillus frankliniae sp. nov., isolated from Viking spacecraft and associated surfaces.</title>
        <authorList>
            <person name="Seuylemezian A."/>
            <person name="Vaishampayan P."/>
        </authorList>
    </citation>
    <scope>NUCLEOTIDE SEQUENCE [LARGE SCALE GENOMIC DNA]</scope>
    <source>
        <strain evidence="2 3">JJ-247</strain>
    </source>
</reference>
<protein>
    <submittedName>
        <fullName evidence="2">DUF1266 domain-containing protein</fullName>
    </submittedName>
</protein>
<proteinExistence type="predicted"/>
<evidence type="ECO:0000313" key="3">
    <source>
        <dbReference type="Proteomes" id="UP000265816"/>
    </source>
</evidence>
<organism evidence="2 3">
    <name type="scientific">Mesobacillus zeae</name>
    <dbReference type="NCBI Taxonomy" id="1917180"/>
    <lineage>
        <taxon>Bacteria</taxon>
        <taxon>Bacillati</taxon>
        <taxon>Bacillota</taxon>
        <taxon>Bacilli</taxon>
        <taxon>Bacillales</taxon>
        <taxon>Bacillaceae</taxon>
        <taxon>Mesobacillus</taxon>
    </lineage>
</organism>
<comment type="caution">
    <text evidence="2">The sequence shown here is derived from an EMBL/GenBank/DDBJ whole genome shotgun (WGS) entry which is preliminary data.</text>
</comment>
<keyword evidence="3" id="KW-1185">Reference proteome</keyword>
<evidence type="ECO:0000313" key="2">
    <source>
        <dbReference type="EMBL" id="RID82493.1"/>
    </source>
</evidence>